<feature type="transmembrane region" description="Helical" evidence="1">
    <location>
        <begin position="138"/>
        <end position="157"/>
    </location>
</feature>
<sequence length="479" mass="51172">MTQLHPGSRASLESLKALFGNSVAKGILGTMALKAASAIIAFSLFTLAANASGAEEFGRFSIFFSVASLLSIVAAMGQELKVVRAWNQYMAQKQPALALGALRYGWILSLAGTAVVGLSFGAFLLADWNATPLQINGDWMLALATVAFLITNTLSLFSSHAARAIVSIRVGDGHHELTWRTLVITMLVASLIFGHSITTAEIFAVSAFGLMLVIAIQSVLISRKLSRELGPVKASYDVKTWTPRSIRLWFAAMMEATNQHLEVLLIGILLDPMAAGAYFVAARLANAFALAADGINTFGTRRVPGLYFTGQQRELSQTLRLMALMSLVIVAAGLGTVLLFGHWLLALFGTTYMDYHLVLIILSVGTAIAAAAGPAPSFLMITGHEDAYMKTVATSVVWRIIGFMLVIPAFGIVGAACVTASMLVLLSIYLNMQCRSKTGMDPSILRLLRKKADCIPDVSEQTTNPNALSAASIRPSPAE</sequence>
<dbReference type="InterPro" id="IPR052556">
    <property type="entry name" value="PolySynth_Transporter"/>
</dbReference>
<protein>
    <submittedName>
        <fullName evidence="2">Membrane protein involved in the export of O-antigen and teichoic acid</fullName>
    </submittedName>
</protein>
<dbReference type="Proteomes" id="UP000219439">
    <property type="component" value="Unassembled WGS sequence"/>
</dbReference>
<name>A0A285PGW6_9HYPH</name>
<proteinExistence type="predicted"/>
<organism evidence="2 3">
    <name type="scientific">Cohaesibacter gelatinilyticus</name>
    <dbReference type="NCBI Taxonomy" id="372072"/>
    <lineage>
        <taxon>Bacteria</taxon>
        <taxon>Pseudomonadati</taxon>
        <taxon>Pseudomonadota</taxon>
        <taxon>Alphaproteobacteria</taxon>
        <taxon>Hyphomicrobiales</taxon>
        <taxon>Cohaesibacteraceae</taxon>
    </lineage>
</organism>
<dbReference type="EMBL" id="OBEL01000005">
    <property type="protein sequence ID" value="SNZ20658.1"/>
    <property type="molecule type" value="Genomic_DNA"/>
</dbReference>
<dbReference type="PANTHER" id="PTHR43424:SF1">
    <property type="entry name" value="LOCUS PUTATIVE PROTEIN 1-RELATED"/>
    <property type="match status" value="1"/>
</dbReference>
<evidence type="ECO:0000313" key="3">
    <source>
        <dbReference type="Proteomes" id="UP000219439"/>
    </source>
</evidence>
<dbReference type="RefSeq" id="WP_097155022.1">
    <property type="nucleotide sequence ID" value="NZ_OBEL01000005.1"/>
</dbReference>
<feature type="transmembrane region" description="Helical" evidence="1">
    <location>
        <begin position="202"/>
        <end position="221"/>
    </location>
</feature>
<feature type="transmembrane region" description="Helical" evidence="1">
    <location>
        <begin position="321"/>
        <end position="345"/>
    </location>
</feature>
<gene>
    <name evidence="2" type="ORF">SAMN06265368_3768</name>
</gene>
<feature type="transmembrane region" description="Helical" evidence="1">
    <location>
        <begin position="263"/>
        <end position="281"/>
    </location>
</feature>
<reference evidence="2 3" key="1">
    <citation type="submission" date="2017-09" db="EMBL/GenBank/DDBJ databases">
        <authorList>
            <person name="Ehlers B."/>
            <person name="Leendertz F.H."/>
        </authorList>
    </citation>
    <scope>NUCLEOTIDE SEQUENCE [LARGE SCALE GENOMIC DNA]</scope>
    <source>
        <strain evidence="2 3">DSM 18289</strain>
    </source>
</reference>
<keyword evidence="1" id="KW-1133">Transmembrane helix</keyword>
<feature type="transmembrane region" description="Helical" evidence="1">
    <location>
        <begin position="26"/>
        <end position="48"/>
    </location>
</feature>
<dbReference type="PANTHER" id="PTHR43424">
    <property type="entry name" value="LOCUS PUTATIVE PROTEIN 1-RELATED"/>
    <property type="match status" value="1"/>
</dbReference>
<feature type="transmembrane region" description="Helical" evidence="1">
    <location>
        <begin position="104"/>
        <end position="126"/>
    </location>
</feature>
<feature type="transmembrane region" description="Helical" evidence="1">
    <location>
        <begin position="401"/>
        <end position="430"/>
    </location>
</feature>
<evidence type="ECO:0000313" key="2">
    <source>
        <dbReference type="EMBL" id="SNZ20658.1"/>
    </source>
</evidence>
<keyword evidence="3" id="KW-1185">Reference proteome</keyword>
<dbReference type="AlphaFoldDB" id="A0A285PGW6"/>
<feature type="transmembrane region" description="Helical" evidence="1">
    <location>
        <begin position="357"/>
        <end position="381"/>
    </location>
</feature>
<dbReference type="OrthoDB" id="8251896at2"/>
<evidence type="ECO:0000256" key="1">
    <source>
        <dbReference type="SAM" id="Phobius"/>
    </source>
</evidence>
<feature type="transmembrane region" description="Helical" evidence="1">
    <location>
        <begin position="60"/>
        <end position="83"/>
    </location>
</feature>
<feature type="transmembrane region" description="Helical" evidence="1">
    <location>
        <begin position="177"/>
        <end position="196"/>
    </location>
</feature>
<keyword evidence="1" id="KW-0812">Transmembrane</keyword>
<accession>A0A285PGW6</accession>
<keyword evidence="1" id="KW-0472">Membrane</keyword>